<keyword evidence="2" id="KW-0808">Transferase</keyword>
<organism evidence="3 4">
    <name type="scientific">Candidatus Methylopumilus rimovensis</name>
    <dbReference type="NCBI Taxonomy" id="2588535"/>
    <lineage>
        <taxon>Bacteria</taxon>
        <taxon>Pseudomonadati</taxon>
        <taxon>Pseudomonadota</taxon>
        <taxon>Betaproteobacteria</taxon>
        <taxon>Nitrosomonadales</taxon>
        <taxon>Methylophilaceae</taxon>
        <taxon>Candidatus Methylopumilus</taxon>
    </lineage>
</organism>
<dbReference type="InterPro" id="IPR003788">
    <property type="entry name" value="NDUFAF7"/>
</dbReference>
<dbReference type="InterPro" id="IPR038375">
    <property type="entry name" value="NDUFAF7_sf"/>
</dbReference>
<dbReference type="InterPro" id="IPR029063">
    <property type="entry name" value="SAM-dependent_MTases_sf"/>
</dbReference>
<name>A0AAE6FTM4_9PROT</name>
<protein>
    <submittedName>
        <fullName evidence="3">Class I SAM-dependent methyltransferase</fullName>
    </submittedName>
</protein>
<gene>
    <name evidence="3" type="ORF">FIT61_06070</name>
</gene>
<accession>A0AAE6FTM4</accession>
<evidence type="ECO:0000313" key="4">
    <source>
        <dbReference type="Proteomes" id="UP000312102"/>
    </source>
</evidence>
<dbReference type="SUPFAM" id="SSF53335">
    <property type="entry name" value="S-adenosyl-L-methionine-dependent methyltransferases"/>
    <property type="match status" value="1"/>
</dbReference>
<evidence type="ECO:0000256" key="1">
    <source>
        <dbReference type="ARBA" id="ARBA00022603"/>
    </source>
</evidence>
<dbReference type="Gene3D" id="3.40.50.12710">
    <property type="match status" value="1"/>
</dbReference>
<dbReference type="GO" id="GO:0035243">
    <property type="term" value="F:protein-arginine omega-N symmetric methyltransferase activity"/>
    <property type="evidence" value="ECO:0007669"/>
    <property type="project" value="TreeGrafter"/>
</dbReference>
<dbReference type="AlphaFoldDB" id="A0AAE6FTM4"/>
<evidence type="ECO:0000313" key="3">
    <source>
        <dbReference type="EMBL" id="QDD13984.1"/>
    </source>
</evidence>
<keyword evidence="4" id="KW-1185">Reference proteome</keyword>
<dbReference type="Proteomes" id="UP000312102">
    <property type="component" value="Chromosome"/>
</dbReference>
<dbReference type="Pfam" id="PF02636">
    <property type="entry name" value="Methyltransf_28"/>
    <property type="match status" value="1"/>
</dbReference>
<dbReference type="GO" id="GO:0032259">
    <property type="term" value="P:methylation"/>
    <property type="evidence" value="ECO:0007669"/>
    <property type="project" value="UniProtKB-KW"/>
</dbReference>
<dbReference type="KEGG" id="mrk:FIT61_06070"/>
<dbReference type="EMBL" id="CP040986">
    <property type="protein sequence ID" value="QDD13984.1"/>
    <property type="molecule type" value="Genomic_DNA"/>
</dbReference>
<keyword evidence="1 3" id="KW-0489">Methyltransferase</keyword>
<evidence type="ECO:0000256" key="2">
    <source>
        <dbReference type="ARBA" id="ARBA00022679"/>
    </source>
</evidence>
<dbReference type="RefSeq" id="WP_139873880.1">
    <property type="nucleotide sequence ID" value="NZ_CP040985.1"/>
</dbReference>
<reference evidence="3 4" key="1">
    <citation type="journal article" date="2019" name="ISME J.">
        <title>Evolution in action: habitat transition from sediment to the pelagial leads to genome streamlining in Methylophilaceae.</title>
        <authorList>
            <person name="Salcher M."/>
            <person name="Schaefle D."/>
            <person name="Kaspar M."/>
            <person name="Neuenschwander S.M."/>
            <person name="Ghai R."/>
        </authorList>
    </citation>
    <scope>NUCLEOTIDE SEQUENCE [LARGE SCALE GENOMIC DNA]</scope>
    <source>
        <strain evidence="3 4">MMS-RI-1</strain>
    </source>
</reference>
<dbReference type="PANTHER" id="PTHR12049">
    <property type="entry name" value="PROTEIN ARGININE METHYLTRANSFERASE NDUFAF7, MITOCHONDRIAL"/>
    <property type="match status" value="1"/>
</dbReference>
<proteinExistence type="predicted"/>
<sequence length="384" mass="44243">MPSMPTAPQNEIQISEQLKTKIIQSIQSNHGWISFDRYMEHALYDPELGYYTGTLRKFGEKGDFITASDISSFFSKTLCIQFKEIFQSVARSIIEIGAGSGEFALQVIQSLSSDNEDINHYFILEISHSLRRQQYELLINHLPSHLFSKIQWIEEIPKEFEGIIFCNEFLDALPVDLIKKESGKYYRKGVGVENDLFVWKDKPIEDISSYDQVVLEDLPDNYLIEHSLHIKNWLNKITQSLSKGIVLIIDYGFNQTEYFHEQRSQGTLMCHFKHYAHDNPLIQIGIQDITTHINFSYVAREASKLGLNITGYISQANFLINCGILNLLETLNLEDRALYIKSVSEVQKLLSPSEMGDLFKVMILEKNMDIDLLGLKQNNRVTRL</sequence>
<dbReference type="PANTHER" id="PTHR12049:SF7">
    <property type="entry name" value="PROTEIN ARGININE METHYLTRANSFERASE NDUFAF7, MITOCHONDRIAL"/>
    <property type="match status" value="1"/>
</dbReference>